<keyword evidence="3 6" id="KW-0812">Transmembrane</keyword>
<keyword evidence="2" id="KW-1003">Cell membrane</keyword>
<dbReference type="RefSeq" id="WP_123931287.1">
    <property type="nucleotide sequence ID" value="NZ_RKRE01000003.1"/>
</dbReference>
<evidence type="ECO:0000256" key="1">
    <source>
        <dbReference type="ARBA" id="ARBA00004651"/>
    </source>
</evidence>
<feature type="transmembrane region" description="Helical" evidence="6">
    <location>
        <begin position="131"/>
        <end position="150"/>
    </location>
</feature>
<dbReference type="AlphaFoldDB" id="A0A3N5ADN2"/>
<comment type="caution">
    <text evidence="8">The sequence shown here is derived from an EMBL/GenBank/DDBJ whole genome shotgun (WGS) entry which is preliminary data.</text>
</comment>
<evidence type="ECO:0000259" key="7">
    <source>
        <dbReference type="Pfam" id="PF00482"/>
    </source>
</evidence>
<dbReference type="PANTHER" id="PTHR35007">
    <property type="entry name" value="INTEGRAL MEMBRANE PROTEIN-RELATED"/>
    <property type="match status" value="1"/>
</dbReference>
<accession>A0A3N5ADN2</accession>
<keyword evidence="4 6" id="KW-1133">Transmembrane helix</keyword>
<evidence type="ECO:0000256" key="4">
    <source>
        <dbReference type="ARBA" id="ARBA00022989"/>
    </source>
</evidence>
<name>A0A3N5ADN2_9THEO</name>
<evidence type="ECO:0000256" key="3">
    <source>
        <dbReference type="ARBA" id="ARBA00022692"/>
    </source>
</evidence>
<keyword evidence="9" id="KW-1185">Reference proteome</keyword>
<feature type="transmembrane region" description="Helical" evidence="6">
    <location>
        <begin position="278"/>
        <end position="299"/>
    </location>
</feature>
<evidence type="ECO:0000256" key="6">
    <source>
        <dbReference type="SAM" id="Phobius"/>
    </source>
</evidence>
<dbReference type="InterPro" id="IPR018076">
    <property type="entry name" value="T2SS_GspF_dom"/>
</dbReference>
<feature type="transmembrane region" description="Helical" evidence="6">
    <location>
        <begin position="107"/>
        <end position="125"/>
    </location>
</feature>
<dbReference type="PANTHER" id="PTHR35007:SF2">
    <property type="entry name" value="PILUS ASSEMBLE PROTEIN"/>
    <property type="match status" value="1"/>
</dbReference>
<evidence type="ECO:0000313" key="8">
    <source>
        <dbReference type="EMBL" id="RPF42734.1"/>
    </source>
</evidence>
<protein>
    <submittedName>
        <fullName evidence="8">Tight adherence protein C</fullName>
    </submittedName>
</protein>
<feature type="transmembrane region" description="Helical" evidence="6">
    <location>
        <begin position="6"/>
        <end position="24"/>
    </location>
</feature>
<evidence type="ECO:0000256" key="2">
    <source>
        <dbReference type="ARBA" id="ARBA00022475"/>
    </source>
</evidence>
<evidence type="ECO:0000256" key="5">
    <source>
        <dbReference type="ARBA" id="ARBA00023136"/>
    </source>
</evidence>
<dbReference type="OrthoDB" id="9810662at2"/>
<gene>
    <name evidence="8" type="ORF">EDD75_1844</name>
</gene>
<dbReference type="Proteomes" id="UP000282654">
    <property type="component" value="Unassembled WGS sequence"/>
</dbReference>
<reference evidence="8 9" key="1">
    <citation type="submission" date="2018-11" db="EMBL/GenBank/DDBJ databases">
        <title>Genomic Encyclopedia of Type Strains, Phase IV (KMG-IV): sequencing the most valuable type-strain genomes for metagenomic binning, comparative biology and taxonomic classification.</title>
        <authorList>
            <person name="Goeker M."/>
        </authorList>
    </citation>
    <scope>NUCLEOTIDE SEQUENCE [LARGE SCALE GENOMIC DNA]</scope>
    <source>
        <strain evidence="8 9">DSM 102936</strain>
    </source>
</reference>
<comment type="subcellular location">
    <subcellularLocation>
        <location evidence="1">Cell membrane</location>
        <topology evidence="1">Multi-pass membrane protein</topology>
    </subcellularLocation>
</comment>
<keyword evidence="5 6" id="KW-0472">Membrane</keyword>
<proteinExistence type="predicted"/>
<dbReference type="EMBL" id="RKRE01000003">
    <property type="protein sequence ID" value="RPF42734.1"/>
    <property type="molecule type" value="Genomic_DNA"/>
</dbReference>
<sequence>MVTLTATLVFLAVLALGLTVYQAFRAGEEAVVTRATALLGGEGPATLREQELRQPLYYRVVKPLLRRLGAAGKQYIPAGRTANIEKLLLIAGRPGGLTAAEFMVLKYLMAILSGAVGLLLGRLSGLPAAQSFLFVTLLLVFGFLLPDFFLRQKVRQRQEAVRDALPDVLDLLTVSIEAGLGFDGAILKVVEKMKGVLPAEFRQMLQEIKVGKPRRDALRDMALRLDVEELSSFIGAILMAEQMGVQLANVMRLQAQEIRLKRRQRADEQAMKAPVKMLIPLVFFIFPATFIVLLGPAILNMARAFRSGF</sequence>
<dbReference type="GO" id="GO:0005886">
    <property type="term" value="C:plasma membrane"/>
    <property type="evidence" value="ECO:0007669"/>
    <property type="project" value="UniProtKB-SubCell"/>
</dbReference>
<evidence type="ECO:0000313" key="9">
    <source>
        <dbReference type="Proteomes" id="UP000282654"/>
    </source>
</evidence>
<organism evidence="8 9">
    <name type="scientific">Thermodesulfitimonas autotrophica</name>
    <dbReference type="NCBI Taxonomy" id="1894989"/>
    <lineage>
        <taxon>Bacteria</taxon>
        <taxon>Bacillati</taxon>
        <taxon>Bacillota</taxon>
        <taxon>Clostridia</taxon>
        <taxon>Thermoanaerobacterales</taxon>
        <taxon>Thermoanaerobacteraceae</taxon>
        <taxon>Thermodesulfitimonas</taxon>
    </lineage>
</organism>
<dbReference type="Pfam" id="PF00482">
    <property type="entry name" value="T2SSF"/>
    <property type="match status" value="1"/>
</dbReference>
<feature type="domain" description="Type II secretion system protein GspF" evidence="7">
    <location>
        <begin position="169"/>
        <end position="294"/>
    </location>
</feature>